<dbReference type="NCBIfam" id="TIGR00097">
    <property type="entry name" value="HMP-P_kinase"/>
    <property type="match status" value="1"/>
</dbReference>
<dbReference type="SUPFAM" id="SSF53613">
    <property type="entry name" value="Ribokinase-like"/>
    <property type="match status" value="1"/>
</dbReference>
<dbReference type="AlphaFoldDB" id="A0A075LSY9"/>
<name>A0A075LSY9_9EURY</name>
<proteinExistence type="predicted"/>
<keyword evidence="3" id="KW-0418">Kinase</keyword>
<dbReference type="OrthoDB" id="43786at2157"/>
<keyword evidence="1" id="KW-0808">Transferase</keyword>
<reference evidence="6 7" key="2">
    <citation type="journal article" date="2015" name="Genome Announc.">
        <title>Complete Genome Sequence of Hyperthermophilic Piezophilic Archaeon Palaeococcus pacificus DY20341T, Isolated from Deep-Sea Hydrothermal Sediments.</title>
        <authorList>
            <person name="Zeng X."/>
            <person name="Jebbar M."/>
            <person name="Shao Z."/>
        </authorList>
    </citation>
    <scope>NUCLEOTIDE SEQUENCE [LARGE SCALE GENOMIC DNA]</scope>
    <source>
        <strain evidence="6 7">DY20341</strain>
    </source>
</reference>
<dbReference type="HOGENOM" id="CLU_020520_0_0_2"/>
<dbReference type="InterPro" id="IPR013749">
    <property type="entry name" value="PM/HMP-P_kinase-1"/>
</dbReference>
<keyword evidence="4" id="KW-0067">ATP-binding</keyword>
<evidence type="ECO:0000259" key="5">
    <source>
        <dbReference type="Pfam" id="PF08543"/>
    </source>
</evidence>
<protein>
    <recommendedName>
        <fullName evidence="5">Pyridoxamine kinase/Phosphomethylpyrimidine kinase domain-containing protein</fullName>
    </recommendedName>
</protein>
<dbReference type="CDD" id="cd01169">
    <property type="entry name" value="HMPP_kinase"/>
    <property type="match status" value="1"/>
</dbReference>
<gene>
    <name evidence="6" type="ORF">PAP_03995</name>
</gene>
<dbReference type="PANTHER" id="PTHR20858:SF17">
    <property type="entry name" value="HYDROXYMETHYLPYRIMIDINE_PHOSPHOMETHYLPYRIMIDINE KINASE THI20-RELATED"/>
    <property type="match status" value="1"/>
</dbReference>
<dbReference type="Pfam" id="PF08543">
    <property type="entry name" value="Phos_pyr_kin"/>
    <property type="match status" value="1"/>
</dbReference>
<dbReference type="GO" id="GO:0005524">
    <property type="term" value="F:ATP binding"/>
    <property type="evidence" value="ECO:0007669"/>
    <property type="project" value="UniProtKB-KW"/>
</dbReference>
<evidence type="ECO:0000256" key="2">
    <source>
        <dbReference type="ARBA" id="ARBA00022741"/>
    </source>
</evidence>
<dbReference type="FunFam" id="3.40.1190.20:FF:000003">
    <property type="entry name" value="Phosphomethylpyrimidine kinase ThiD"/>
    <property type="match status" value="1"/>
</dbReference>
<dbReference type="Gene3D" id="3.40.1190.20">
    <property type="match status" value="1"/>
</dbReference>
<dbReference type="KEGG" id="ppac:PAP_03995"/>
<reference evidence="7" key="1">
    <citation type="submission" date="2013-06" db="EMBL/GenBank/DDBJ databases">
        <title>Complete Genome Sequence of Hyperthermophilic Palaeococcus pacificus DY20341T, Isolated from a Deep-Sea Hydrothermal Sediments.</title>
        <authorList>
            <person name="Zeng X."/>
            <person name="Shao Z."/>
        </authorList>
    </citation>
    <scope>NUCLEOTIDE SEQUENCE [LARGE SCALE GENOMIC DNA]</scope>
    <source>
        <strain evidence="7">DY20341</strain>
    </source>
</reference>
<dbReference type="RefSeq" id="WP_052649060.1">
    <property type="nucleotide sequence ID" value="NZ_CP006019.1"/>
</dbReference>
<sequence>MEVALTIAGSDSGGGAGIQADLKTFAAFGVHGTSAITAVTAQNTLRVLSIFPLPPIEVYNQIRAVLDDFHVGAIKTGMLADEGIIKAVSLALKDVKVPLVVDPIIESTSGAKLLSDDDIELLKKEIIPKAFLVTPNIREAEVLSGLSIKSVEDMREAAVYIVKELKARAVLIKGGHLKGARAVDVLYYKGGVKFYSHPFVRGCTHGTGCALSAAITANLAKGKPLDEAITVSKEFISIAIKYASKVGKGECPVDPIAWLHLRRI</sequence>
<evidence type="ECO:0000256" key="1">
    <source>
        <dbReference type="ARBA" id="ARBA00022679"/>
    </source>
</evidence>
<feature type="domain" description="Pyridoxamine kinase/Phosphomethylpyrimidine kinase" evidence="5">
    <location>
        <begin position="11"/>
        <end position="254"/>
    </location>
</feature>
<dbReference type="GO" id="GO:0005829">
    <property type="term" value="C:cytosol"/>
    <property type="evidence" value="ECO:0007669"/>
    <property type="project" value="TreeGrafter"/>
</dbReference>
<dbReference type="GO" id="GO:0008972">
    <property type="term" value="F:phosphomethylpyrimidine kinase activity"/>
    <property type="evidence" value="ECO:0007669"/>
    <property type="project" value="InterPro"/>
</dbReference>
<dbReference type="STRING" id="1343739.PAP_03995"/>
<dbReference type="InterPro" id="IPR029056">
    <property type="entry name" value="Ribokinase-like"/>
</dbReference>
<dbReference type="GO" id="GO:0009228">
    <property type="term" value="P:thiamine biosynthetic process"/>
    <property type="evidence" value="ECO:0007669"/>
    <property type="project" value="InterPro"/>
</dbReference>
<dbReference type="Proteomes" id="UP000027981">
    <property type="component" value="Chromosome"/>
</dbReference>
<dbReference type="GeneID" id="24841926"/>
<keyword evidence="7" id="KW-1185">Reference proteome</keyword>
<keyword evidence="2" id="KW-0547">Nucleotide-binding</keyword>
<evidence type="ECO:0000256" key="4">
    <source>
        <dbReference type="ARBA" id="ARBA00022840"/>
    </source>
</evidence>
<dbReference type="PANTHER" id="PTHR20858">
    <property type="entry name" value="PHOSPHOMETHYLPYRIMIDINE KINASE"/>
    <property type="match status" value="1"/>
</dbReference>
<dbReference type="InterPro" id="IPR004399">
    <property type="entry name" value="HMP/HMP-P_kinase_dom"/>
</dbReference>
<evidence type="ECO:0000313" key="7">
    <source>
        <dbReference type="Proteomes" id="UP000027981"/>
    </source>
</evidence>
<organism evidence="6 7">
    <name type="scientific">Palaeococcus pacificus DY20341</name>
    <dbReference type="NCBI Taxonomy" id="1343739"/>
    <lineage>
        <taxon>Archaea</taxon>
        <taxon>Methanobacteriati</taxon>
        <taxon>Methanobacteriota</taxon>
        <taxon>Thermococci</taxon>
        <taxon>Thermococcales</taxon>
        <taxon>Thermococcaceae</taxon>
        <taxon>Palaeococcus</taxon>
    </lineage>
</organism>
<dbReference type="GO" id="GO:0008902">
    <property type="term" value="F:hydroxymethylpyrimidine kinase activity"/>
    <property type="evidence" value="ECO:0007669"/>
    <property type="project" value="TreeGrafter"/>
</dbReference>
<dbReference type="EMBL" id="CP006019">
    <property type="protein sequence ID" value="AIF69216.1"/>
    <property type="molecule type" value="Genomic_DNA"/>
</dbReference>
<evidence type="ECO:0000313" key="6">
    <source>
        <dbReference type="EMBL" id="AIF69216.1"/>
    </source>
</evidence>
<evidence type="ECO:0000256" key="3">
    <source>
        <dbReference type="ARBA" id="ARBA00022777"/>
    </source>
</evidence>
<dbReference type="eggNOG" id="arCOG00020">
    <property type="taxonomic scope" value="Archaea"/>
</dbReference>
<accession>A0A075LSY9</accession>